<dbReference type="InterPro" id="IPR020481">
    <property type="entry name" value="Intracell_prot_inh_BsuPI"/>
</dbReference>
<evidence type="ECO:0000259" key="1">
    <source>
        <dbReference type="Pfam" id="PF12690"/>
    </source>
</evidence>
<dbReference type="Pfam" id="PF12690">
    <property type="entry name" value="BsuPI"/>
    <property type="match status" value="1"/>
</dbReference>
<organism evidence="2 3">
    <name type="scientific">Tumebacillus lacus</name>
    <dbReference type="NCBI Taxonomy" id="2995335"/>
    <lineage>
        <taxon>Bacteria</taxon>
        <taxon>Bacillati</taxon>
        <taxon>Bacillota</taxon>
        <taxon>Bacilli</taxon>
        <taxon>Bacillales</taxon>
        <taxon>Alicyclobacillaceae</taxon>
        <taxon>Tumebacillus</taxon>
    </lineage>
</organism>
<evidence type="ECO:0000313" key="3">
    <source>
        <dbReference type="Proteomes" id="UP001208017"/>
    </source>
</evidence>
<gene>
    <name evidence="2" type="ORF">OS242_14310</name>
</gene>
<dbReference type="Proteomes" id="UP001208017">
    <property type="component" value="Unassembled WGS sequence"/>
</dbReference>
<accession>A0ABT3X3U6</accession>
<feature type="domain" description="Intracellular proteinase inhibitor BsuPI" evidence="1">
    <location>
        <begin position="4"/>
        <end position="107"/>
    </location>
</feature>
<comment type="caution">
    <text evidence="2">The sequence shown here is derived from an EMBL/GenBank/DDBJ whole genome shotgun (WGS) entry which is preliminary data.</text>
</comment>
<proteinExistence type="predicted"/>
<dbReference type="InterPro" id="IPR038144">
    <property type="entry name" value="IPI"/>
</dbReference>
<protein>
    <recommendedName>
        <fullName evidence="1">Intracellular proteinase inhibitor BsuPI domain-containing protein</fullName>
    </recommendedName>
</protein>
<name>A0ABT3X3U6_9BACL</name>
<dbReference type="Gene3D" id="2.60.40.2360">
    <property type="entry name" value="Intracellular proteinase inhibitor BsuPI"/>
    <property type="match status" value="1"/>
</dbReference>
<evidence type="ECO:0000313" key="2">
    <source>
        <dbReference type="EMBL" id="MCX7571121.1"/>
    </source>
</evidence>
<reference evidence="2 3" key="1">
    <citation type="submission" date="2022-11" db="EMBL/GenBank/DDBJ databases">
        <title>Study of microbial diversity in lake waters.</title>
        <authorList>
            <person name="Zhang J."/>
        </authorList>
    </citation>
    <scope>NUCLEOTIDE SEQUENCE [LARGE SCALE GENOMIC DNA]</scope>
    <source>
        <strain evidence="2 3">DT12</strain>
    </source>
</reference>
<dbReference type="EMBL" id="JAPMLT010000008">
    <property type="protein sequence ID" value="MCX7571121.1"/>
    <property type="molecule type" value="Genomic_DNA"/>
</dbReference>
<dbReference type="RefSeq" id="WP_267152364.1">
    <property type="nucleotide sequence ID" value="NZ_JAPMLT010000008.1"/>
</dbReference>
<keyword evidence="3" id="KW-1185">Reference proteome</keyword>
<sequence>MLVLNTDKSVYRPDETVRIHLVWKNEGGAPLEVRFATTQRFDIQAERDGEKIWQWSDGLFFAQVFTTLVIRPDDSRVFTAEWSGKDSRGRRVPTGRYRLRAWILGTEETAEASVTFA</sequence>